<protein>
    <submittedName>
        <fullName evidence="1">Uncharacterized protein</fullName>
    </submittedName>
</protein>
<reference evidence="2" key="1">
    <citation type="journal article" date="2019" name="Int. J. Syst. Evol. Microbiol.">
        <title>The Global Catalogue of Microorganisms (GCM) 10K type strain sequencing project: providing services to taxonomists for standard genome sequencing and annotation.</title>
        <authorList>
            <consortium name="The Broad Institute Genomics Platform"/>
            <consortium name="The Broad Institute Genome Sequencing Center for Infectious Disease"/>
            <person name="Wu L."/>
            <person name="Ma J."/>
        </authorList>
    </citation>
    <scope>NUCLEOTIDE SEQUENCE [LARGE SCALE GENOMIC DNA]</scope>
    <source>
        <strain evidence="2">KACC 12633</strain>
    </source>
</reference>
<sequence length="321" mass="36240">MQRPDSRILIAGAAWRVWRFIVPALLAAGYLRESVTILRRSTEAELHPGLEGIRVVTSLDALEGERFDMTMNCTAAAAMLDVQEGLVRRFPHARHFCDTPTFSDPADAVRALRLGLKRMHSLEDWPLMPNLAYFAARMRKSRNRAELRIEHFGILTHFLSLYRTIHGDWHPFSRGLVRSEGLVSASPARGRSVLFRYRKNLPLAKLALQTTDCLLEDFHEVEPSPHNDPEVFYRVATEGQVSYLQGATTISSTPIEAVWIRSFEPFSDRKNVHELDKFIGLVRLFRAIAAGGAARPYGYLASVRDNLTSLKLSSGERSLLL</sequence>
<organism evidence="1 2">
    <name type="scientific">Kaistia terrae</name>
    <dbReference type="NCBI Taxonomy" id="537017"/>
    <lineage>
        <taxon>Bacteria</taxon>
        <taxon>Pseudomonadati</taxon>
        <taxon>Pseudomonadota</taxon>
        <taxon>Alphaproteobacteria</taxon>
        <taxon>Hyphomicrobiales</taxon>
        <taxon>Kaistiaceae</taxon>
        <taxon>Kaistia</taxon>
    </lineage>
</organism>
<comment type="caution">
    <text evidence="1">The sequence shown here is derived from an EMBL/GenBank/DDBJ whole genome shotgun (WGS) entry which is preliminary data.</text>
</comment>
<name>A0ABW0Q173_9HYPH</name>
<accession>A0ABW0Q173</accession>
<gene>
    <name evidence="1" type="ORF">ACFPP9_20085</name>
</gene>
<keyword evidence="2" id="KW-1185">Reference proteome</keyword>
<dbReference type="Proteomes" id="UP001596150">
    <property type="component" value="Unassembled WGS sequence"/>
</dbReference>
<proteinExistence type="predicted"/>
<evidence type="ECO:0000313" key="1">
    <source>
        <dbReference type="EMBL" id="MFC5518089.1"/>
    </source>
</evidence>
<dbReference type="RefSeq" id="WP_266343735.1">
    <property type="nucleotide sequence ID" value="NZ_JAPKNH010000003.1"/>
</dbReference>
<evidence type="ECO:0000313" key="2">
    <source>
        <dbReference type="Proteomes" id="UP001596150"/>
    </source>
</evidence>
<dbReference type="EMBL" id="JBHSML010000013">
    <property type="protein sequence ID" value="MFC5518089.1"/>
    <property type="molecule type" value="Genomic_DNA"/>
</dbReference>